<dbReference type="InterPro" id="IPR040256">
    <property type="entry name" value="At4g02000-like"/>
</dbReference>
<feature type="domain" description="DUF4283" evidence="2">
    <location>
        <begin position="89"/>
        <end position="169"/>
    </location>
</feature>
<dbReference type="PANTHER" id="PTHR31286:SF179">
    <property type="entry name" value="RNASE H TYPE-1 DOMAIN-CONTAINING PROTEIN"/>
    <property type="match status" value="1"/>
</dbReference>
<dbReference type="EMBL" id="JACGWJ010001057">
    <property type="protein sequence ID" value="KAL0285320.1"/>
    <property type="molecule type" value="Genomic_DNA"/>
</dbReference>
<dbReference type="InterPro" id="IPR025558">
    <property type="entry name" value="DUF4283"/>
</dbReference>
<organism evidence="3">
    <name type="scientific">Sesamum radiatum</name>
    <name type="common">Black benniseed</name>
    <dbReference type="NCBI Taxonomy" id="300843"/>
    <lineage>
        <taxon>Eukaryota</taxon>
        <taxon>Viridiplantae</taxon>
        <taxon>Streptophyta</taxon>
        <taxon>Embryophyta</taxon>
        <taxon>Tracheophyta</taxon>
        <taxon>Spermatophyta</taxon>
        <taxon>Magnoliopsida</taxon>
        <taxon>eudicotyledons</taxon>
        <taxon>Gunneridae</taxon>
        <taxon>Pentapetalae</taxon>
        <taxon>asterids</taxon>
        <taxon>lamiids</taxon>
        <taxon>Lamiales</taxon>
        <taxon>Pedaliaceae</taxon>
        <taxon>Sesamum</taxon>
    </lineage>
</organism>
<feature type="region of interest" description="Disordered" evidence="1">
    <location>
        <begin position="264"/>
        <end position="302"/>
    </location>
</feature>
<dbReference type="PANTHER" id="PTHR31286">
    <property type="entry name" value="GLYCINE-RICH CELL WALL STRUCTURAL PROTEIN 1.8-LIKE"/>
    <property type="match status" value="1"/>
</dbReference>
<gene>
    <name evidence="3" type="ORF">Sradi_7175800</name>
</gene>
<dbReference type="AlphaFoldDB" id="A0AAW2IT91"/>
<sequence length="552" mass="62050">MVMAPFVYNSAEFPPLNSAELTRSATEQIQQKSFSAAAAPTSEKSIPSDSENFFFAGSNPTSIGTFNIINGRPTITFSDEETQSLSSGFRYALVGKFSQGSPSYSQMHRLLTELGLVGKFTVSMINSKHFLINLKNESDYSRLWLRRIWYLKGFPMRVFKWSPTFTPTQESSIVPLGKPSGTPGTPHSQGCHVCHCKHYRNALQIDSSKLSKARVCVEIDLLKPMLQEVDLQICGETIVQKVEYEQVPLYCSLCQHVGHQGSECYSKGTAPKPTHKRVDGRKRGAVEPKQRQGKEGAQGECSKTTQNRYVPVSVTAENETIQDKNYVQADVNVTGIDIGILETENNLHDDAPHEIVVHTGGAENFMQVTDSDIVINYADEDSCGIHGGEVYDTCENDNFFVENETFNGDIKHALVENEEHIIDENVIAKNDFDKNGVVSFGALILRPDKFVCDLMKRSLWMKVDYVLRISETLKQFGVVMKGIEQDVEKVIKRNQLAVRSGILFQKCVLIFDRVSQLYLKPLDERSPPIASRTRRRKKGKNPLEPPDYIHYF</sequence>
<reference evidence="3" key="1">
    <citation type="submission" date="2020-06" db="EMBL/GenBank/DDBJ databases">
        <authorList>
            <person name="Li T."/>
            <person name="Hu X."/>
            <person name="Zhang T."/>
            <person name="Song X."/>
            <person name="Zhang H."/>
            <person name="Dai N."/>
            <person name="Sheng W."/>
            <person name="Hou X."/>
            <person name="Wei L."/>
        </authorList>
    </citation>
    <scope>NUCLEOTIDE SEQUENCE</scope>
    <source>
        <strain evidence="3">G02</strain>
        <tissue evidence="3">Leaf</tissue>
    </source>
</reference>
<name>A0AAW2IT91_SESRA</name>
<accession>A0AAW2IT91</accession>
<feature type="compositionally biased region" description="Basic and acidic residues" evidence="1">
    <location>
        <begin position="281"/>
        <end position="294"/>
    </location>
</feature>
<evidence type="ECO:0000259" key="2">
    <source>
        <dbReference type="Pfam" id="PF14111"/>
    </source>
</evidence>
<dbReference type="Pfam" id="PF14111">
    <property type="entry name" value="DUF4283"/>
    <property type="match status" value="1"/>
</dbReference>
<evidence type="ECO:0000313" key="3">
    <source>
        <dbReference type="EMBL" id="KAL0285320.1"/>
    </source>
</evidence>
<protein>
    <recommendedName>
        <fullName evidence="2">DUF4283 domain-containing protein</fullName>
    </recommendedName>
</protein>
<evidence type="ECO:0000256" key="1">
    <source>
        <dbReference type="SAM" id="MobiDB-lite"/>
    </source>
</evidence>
<comment type="caution">
    <text evidence="3">The sequence shown here is derived from an EMBL/GenBank/DDBJ whole genome shotgun (WGS) entry which is preliminary data.</text>
</comment>
<reference evidence="3" key="2">
    <citation type="journal article" date="2024" name="Plant">
        <title>Genomic evolution and insights into agronomic trait innovations of Sesamum species.</title>
        <authorList>
            <person name="Miao H."/>
            <person name="Wang L."/>
            <person name="Qu L."/>
            <person name="Liu H."/>
            <person name="Sun Y."/>
            <person name="Le M."/>
            <person name="Wang Q."/>
            <person name="Wei S."/>
            <person name="Zheng Y."/>
            <person name="Lin W."/>
            <person name="Duan Y."/>
            <person name="Cao H."/>
            <person name="Xiong S."/>
            <person name="Wang X."/>
            <person name="Wei L."/>
            <person name="Li C."/>
            <person name="Ma Q."/>
            <person name="Ju M."/>
            <person name="Zhao R."/>
            <person name="Li G."/>
            <person name="Mu C."/>
            <person name="Tian Q."/>
            <person name="Mei H."/>
            <person name="Zhang T."/>
            <person name="Gao T."/>
            <person name="Zhang H."/>
        </authorList>
    </citation>
    <scope>NUCLEOTIDE SEQUENCE</scope>
    <source>
        <strain evidence="3">G02</strain>
    </source>
</reference>
<proteinExistence type="predicted"/>